<comment type="caution">
    <text evidence="2">The sequence shown here is derived from an EMBL/GenBank/DDBJ whole genome shotgun (WGS) entry which is preliminary data.</text>
</comment>
<keyword evidence="1" id="KW-1133">Transmembrane helix</keyword>
<dbReference type="Proteomes" id="UP000054815">
    <property type="component" value="Unassembled WGS sequence"/>
</dbReference>
<keyword evidence="1" id="KW-0472">Membrane</keyword>
<evidence type="ECO:0000313" key="2">
    <source>
        <dbReference type="EMBL" id="KRX95731.1"/>
    </source>
</evidence>
<protein>
    <submittedName>
        <fullName evidence="2">Uncharacterized protein</fullName>
    </submittedName>
</protein>
<organism evidence="2 3">
    <name type="scientific">Trichinella pseudospiralis</name>
    <name type="common">Parasitic roundworm</name>
    <dbReference type="NCBI Taxonomy" id="6337"/>
    <lineage>
        <taxon>Eukaryota</taxon>
        <taxon>Metazoa</taxon>
        <taxon>Ecdysozoa</taxon>
        <taxon>Nematoda</taxon>
        <taxon>Enoplea</taxon>
        <taxon>Dorylaimia</taxon>
        <taxon>Trichinellida</taxon>
        <taxon>Trichinellidae</taxon>
        <taxon>Trichinella</taxon>
    </lineage>
</organism>
<name>A0A0V0Y629_TRIPS</name>
<accession>A0A0V0Y629</accession>
<gene>
    <name evidence="2" type="ORF">T4E_3398</name>
</gene>
<reference evidence="2 3" key="1">
    <citation type="submission" date="2015-01" db="EMBL/GenBank/DDBJ databases">
        <title>Evolution of Trichinella species and genotypes.</title>
        <authorList>
            <person name="Korhonen P.K."/>
            <person name="Edoardo P."/>
            <person name="Giuseppe L.R."/>
            <person name="Gasser R.B."/>
        </authorList>
    </citation>
    <scope>NUCLEOTIDE SEQUENCE [LARGE SCALE GENOMIC DNA]</scope>
    <source>
        <strain evidence="2">ISS141</strain>
    </source>
</reference>
<feature type="transmembrane region" description="Helical" evidence="1">
    <location>
        <begin position="80"/>
        <end position="101"/>
    </location>
</feature>
<feature type="transmembrane region" description="Helical" evidence="1">
    <location>
        <begin position="23"/>
        <end position="47"/>
    </location>
</feature>
<dbReference type="AlphaFoldDB" id="A0A0V0Y629"/>
<evidence type="ECO:0000256" key="1">
    <source>
        <dbReference type="SAM" id="Phobius"/>
    </source>
</evidence>
<sequence>LFGLDRVRRYPVQAVLRAVWRSVLCRSAVVVFICLVTCILWCALYFVGQLARNIQQVLIRFRYDAFQFVQIQLVSCIWDYFAIVVPIRPAFALIVGAAAAVGEVERHFRKLALVQ</sequence>
<proteinExistence type="predicted"/>
<feature type="non-terminal residue" evidence="2">
    <location>
        <position position="1"/>
    </location>
</feature>
<evidence type="ECO:0000313" key="3">
    <source>
        <dbReference type="Proteomes" id="UP000054815"/>
    </source>
</evidence>
<dbReference type="EMBL" id="JYDU01000052">
    <property type="protein sequence ID" value="KRX95731.1"/>
    <property type="molecule type" value="Genomic_DNA"/>
</dbReference>
<keyword evidence="1" id="KW-0812">Transmembrane</keyword>